<keyword evidence="3" id="KW-0804">Transcription</keyword>
<evidence type="ECO:0000259" key="4">
    <source>
        <dbReference type="PROSITE" id="PS50949"/>
    </source>
</evidence>
<gene>
    <name evidence="5" type="ORF">ACFQFQ_22210</name>
</gene>
<dbReference type="Proteomes" id="UP001596353">
    <property type="component" value="Unassembled WGS sequence"/>
</dbReference>
<accession>A0ABW2B734</accession>
<feature type="domain" description="HTH gntR-type" evidence="4">
    <location>
        <begin position="50"/>
        <end position="94"/>
    </location>
</feature>
<proteinExistence type="predicted"/>
<evidence type="ECO:0000313" key="6">
    <source>
        <dbReference type="Proteomes" id="UP001596353"/>
    </source>
</evidence>
<name>A0ABW2B734_9RHOB</name>
<dbReference type="PROSITE" id="PS50949">
    <property type="entry name" value="HTH_GNTR"/>
    <property type="match status" value="1"/>
</dbReference>
<keyword evidence="1" id="KW-0805">Transcription regulation</keyword>
<evidence type="ECO:0000256" key="3">
    <source>
        <dbReference type="ARBA" id="ARBA00023163"/>
    </source>
</evidence>
<protein>
    <submittedName>
        <fullName evidence="5">GntR family transcriptional regulator</fullName>
    </submittedName>
</protein>
<dbReference type="InterPro" id="IPR036388">
    <property type="entry name" value="WH-like_DNA-bd_sf"/>
</dbReference>
<reference evidence="6" key="1">
    <citation type="journal article" date="2019" name="Int. J. Syst. Evol. Microbiol.">
        <title>The Global Catalogue of Microorganisms (GCM) 10K type strain sequencing project: providing services to taxonomists for standard genome sequencing and annotation.</title>
        <authorList>
            <consortium name="The Broad Institute Genomics Platform"/>
            <consortium name="The Broad Institute Genome Sequencing Center for Infectious Disease"/>
            <person name="Wu L."/>
            <person name="Ma J."/>
        </authorList>
    </citation>
    <scope>NUCLEOTIDE SEQUENCE [LARGE SCALE GENOMIC DNA]</scope>
    <source>
        <strain evidence="6">CCUG 66188</strain>
    </source>
</reference>
<dbReference type="Pfam" id="PF00392">
    <property type="entry name" value="GntR"/>
    <property type="match status" value="1"/>
</dbReference>
<dbReference type="InterPro" id="IPR036390">
    <property type="entry name" value="WH_DNA-bd_sf"/>
</dbReference>
<evidence type="ECO:0000256" key="1">
    <source>
        <dbReference type="ARBA" id="ARBA00023015"/>
    </source>
</evidence>
<sequence length="94" mass="10733">MNFTPANHLSYQRNALSCGVSVCNYEYEMQNNRKRVMTSDAATQPVFRRKSLHEELIDAIREQIVDGRLTPGTKVPEKDLCAQYGVSRTPCVKR</sequence>
<dbReference type="InterPro" id="IPR000524">
    <property type="entry name" value="Tscrpt_reg_HTH_GntR"/>
</dbReference>
<dbReference type="EMBL" id="JBHSWG010000003">
    <property type="protein sequence ID" value="MFC6761554.1"/>
    <property type="molecule type" value="Genomic_DNA"/>
</dbReference>
<keyword evidence="2" id="KW-0238">DNA-binding</keyword>
<evidence type="ECO:0000256" key="2">
    <source>
        <dbReference type="ARBA" id="ARBA00023125"/>
    </source>
</evidence>
<evidence type="ECO:0000313" key="5">
    <source>
        <dbReference type="EMBL" id="MFC6761554.1"/>
    </source>
</evidence>
<dbReference type="Gene3D" id="1.10.10.10">
    <property type="entry name" value="Winged helix-like DNA-binding domain superfamily/Winged helix DNA-binding domain"/>
    <property type="match status" value="1"/>
</dbReference>
<dbReference type="SUPFAM" id="SSF46785">
    <property type="entry name" value="Winged helix' DNA-binding domain"/>
    <property type="match status" value="1"/>
</dbReference>
<keyword evidence="6" id="KW-1185">Reference proteome</keyword>
<organism evidence="5 6">
    <name type="scientific">Sulfitobacter porphyrae</name>
    <dbReference type="NCBI Taxonomy" id="1246864"/>
    <lineage>
        <taxon>Bacteria</taxon>
        <taxon>Pseudomonadati</taxon>
        <taxon>Pseudomonadota</taxon>
        <taxon>Alphaproteobacteria</taxon>
        <taxon>Rhodobacterales</taxon>
        <taxon>Roseobacteraceae</taxon>
        <taxon>Sulfitobacter</taxon>
    </lineage>
</organism>
<comment type="caution">
    <text evidence="5">The sequence shown here is derived from an EMBL/GenBank/DDBJ whole genome shotgun (WGS) entry which is preliminary data.</text>
</comment>